<sequence>MTPTVAGGTEFPEYTAASLGGGLMIQLRTQSESDADDTHVGGLNPVPGVIITLIYAIRKLPTDSNSPRRPPTVQYAPEVPTRAHGSPKGEYLTSKSSTSSRPLRRAHANIEVINQPPGPRGPSRLSRRAREPAFYGNCEYHDGWHRPIAVHAPTPVSSSPFAIAAAVAGAVSTSTPPMRTPIGRKRAREETEVKVEVETQRPAGLVETLFFWRRPAKRARKDL</sequence>
<keyword evidence="3" id="KW-1185">Reference proteome</keyword>
<evidence type="ECO:0000313" key="2">
    <source>
        <dbReference type="EMBL" id="KAG5643842.1"/>
    </source>
</evidence>
<gene>
    <name evidence="2" type="ORF">DXG03_009573</name>
</gene>
<evidence type="ECO:0000256" key="1">
    <source>
        <dbReference type="SAM" id="MobiDB-lite"/>
    </source>
</evidence>
<reference evidence="2" key="2">
    <citation type="submission" date="2021-10" db="EMBL/GenBank/DDBJ databases">
        <title>Phylogenomics reveals ancestral predisposition of the termite-cultivated fungus Termitomyces towards a domesticated lifestyle.</title>
        <authorList>
            <person name="Auxier B."/>
            <person name="Grum-Grzhimaylo A."/>
            <person name="Cardenas M.E."/>
            <person name="Lodge J.D."/>
            <person name="Laessoe T."/>
            <person name="Pedersen O."/>
            <person name="Smith M.E."/>
            <person name="Kuyper T.W."/>
            <person name="Franco-Molano E.A."/>
            <person name="Baroni T.J."/>
            <person name="Aanen D.K."/>
        </authorList>
    </citation>
    <scope>NUCLEOTIDE SEQUENCE</scope>
    <source>
        <strain evidence="2">AP01</strain>
        <tissue evidence="2">Mycelium</tissue>
    </source>
</reference>
<dbReference type="Proteomes" id="UP000775547">
    <property type="component" value="Unassembled WGS sequence"/>
</dbReference>
<comment type="caution">
    <text evidence="2">The sequence shown here is derived from an EMBL/GenBank/DDBJ whole genome shotgun (WGS) entry which is preliminary data.</text>
</comment>
<accession>A0A9P7GB71</accession>
<feature type="region of interest" description="Disordered" evidence="1">
    <location>
        <begin position="61"/>
        <end position="103"/>
    </location>
</feature>
<proteinExistence type="predicted"/>
<evidence type="ECO:0000313" key="3">
    <source>
        <dbReference type="Proteomes" id="UP000775547"/>
    </source>
</evidence>
<reference evidence="2" key="1">
    <citation type="submission" date="2020-07" db="EMBL/GenBank/DDBJ databases">
        <authorList>
            <person name="Nieuwenhuis M."/>
            <person name="Van De Peppel L.J.J."/>
        </authorList>
    </citation>
    <scope>NUCLEOTIDE SEQUENCE</scope>
    <source>
        <strain evidence="2">AP01</strain>
        <tissue evidence="2">Mycelium</tissue>
    </source>
</reference>
<dbReference type="AlphaFoldDB" id="A0A9P7GB71"/>
<name>A0A9P7GB71_9AGAR</name>
<protein>
    <submittedName>
        <fullName evidence="2">Uncharacterized protein</fullName>
    </submittedName>
</protein>
<dbReference type="EMBL" id="JABCKV010000093">
    <property type="protein sequence ID" value="KAG5643842.1"/>
    <property type="molecule type" value="Genomic_DNA"/>
</dbReference>
<organism evidence="2 3">
    <name type="scientific">Asterophora parasitica</name>
    <dbReference type="NCBI Taxonomy" id="117018"/>
    <lineage>
        <taxon>Eukaryota</taxon>
        <taxon>Fungi</taxon>
        <taxon>Dikarya</taxon>
        <taxon>Basidiomycota</taxon>
        <taxon>Agaricomycotina</taxon>
        <taxon>Agaricomycetes</taxon>
        <taxon>Agaricomycetidae</taxon>
        <taxon>Agaricales</taxon>
        <taxon>Tricholomatineae</taxon>
        <taxon>Lyophyllaceae</taxon>
        <taxon>Asterophora</taxon>
    </lineage>
</organism>